<dbReference type="Proteomes" id="UP000636010">
    <property type="component" value="Unassembled WGS sequence"/>
</dbReference>
<accession>A0ABQ1MYZ2</accession>
<sequence>MALQNRETLRNYFRKGNLPTEQNFYDLIDSIINRVDDGMSKTVDEGLMLSPIGNSEKLISFYKSIEEKSPAWSIDINKGDANLHVKNRLGNSIVTIRQEGKIGINNSNPEDELDVDGIIAQKGRRGTAYQGKIPGDGQWHTIVDELNGCHAFEILAGIGKKKTGKYALISAQALSTFGKSRSRIRYTQAYYGMRSNRILLRWRGDTYNFRLEMRTKANYGEGFFLNYSISQLWHDPFMDNSLQQ</sequence>
<evidence type="ECO:0008006" key="3">
    <source>
        <dbReference type="Google" id="ProtNLM"/>
    </source>
</evidence>
<organism evidence="1 2">
    <name type="scientific">Marivirga lumbricoides</name>
    <dbReference type="NCBI Taxonomy" id="1046115"/>
    <lineage>
        <taxon>Bacteria</taxon>
        <taxon>Pseudomonadati</taxon>
        <taxon>Bacteroidota</taxon>
        <taxon>Cytophagia</taxon>
        <taxon>Cytophagales</taxon>
        <taxon>Marivirgaceae</taxon>
        <taxon>Marivirga</taxon>
    </lineage>
</organism>
<protein>
    <recommendedName>
        <fullName evidence="3">Adhesin</fullName>
    </recommendedName>
</protein>
<dbReference type="EMBL" id="BMEC01000012">
    <property type="protein sequence ID" value="GGC46982.1"/>
    <property type="molecule type" value="Genomic_DNA"/>
</dbReference>
<comment type="caution">
    <text evidence="1">The sequence shown here is derived from an EMBL/GenBank/DDBJ whole genome shotgun (WGS) entry which is preliminary data.</text>
</comment>
<gene>
    <name evidence="1" type="ORF">GCM10011506_35720</name>
</gene>
<keyword evidence="2" id="KW-1185">Reference proteome</keyword>
<proteinExistence type="predicted"/>
<dbReference type="RefSeq" id="WP_188466118.1">
    <property type="nucleotide sequence ID" value="NZ_BAABHU010000012.1"/>
</dbReference>
<reference evidence="2" key="1">
    <citation type="journal article" date="2019" name="Int. J. Syst. Evol. Microbiol.">
        <title>The Global Catalogue of Microorganisms (GCM) 10K type strain sequencing project: providing services to taxonomists for standard genome sequencing and annotation.</title>
        <authorList>
            <consortium name="The Broad Institute Genomics Platform"/>
            <consortium name="The Broad Institute Genome Sequencing Center for Infectious Disease"/>
            <person name="Wu L."/>
            <person name="Ma J."/>
        </authorList>
    </citation>
    <scope>NUCLEOTIDE SEQUENCE [LARGE SCALE GENOMIC DNA]</scope>
    <source>
        <strain evidence="2">CGMCC 1.10832</strain>
    </source>
</reference>
<evidence type="ECO:0000313" key="1">
    <source>
        <dbReference type="EMBL" id="GGC46982.1"/>
    </source>
</evidence>
<evidence type="ECO:0000313" key="2">
    <source>
        <dbReference type="Proteomes" id="UP000636010"/>
    </source>
</evidence>
<name>A0ABQ1MYZ2_9BACT</name>